<evidence type="ECO:0000256" key="2">
    <source>
        <dbReference type="ARBA" id="ARBA00022515"/>
    </source>
</evidence>
<dbReference type="AlphaFoldDB" id="A0A1V9FIF3"/>
<keyword evidence="1 12" id="KW-0240">DNA-directed RNA polymerase</keyword>
<evidence type="ECO:0000256" key="8">
    <source>
        <dbReference type="ARBA" id="ARBA00022833"/>
    </source>
</evidence>
<dbReference type="PANTHER" id="PTHR30313:SF2">
    <property type="entry name" value="DNA PRIMASE"/>
    <property type="match status" value="1"/>
</dbReference>
<keyword evidence="3 12" id="KW-0808">Transferase</keyword>
<dbReference type="SUPFAM" id="SSF56731">
    <property type="entry name" value="DNA primase core"/>
    <property type="match status" value="1"/>
</dbReference>
<dbReference type="Gene3D" id="3.90.980.10">
    <property type="entry name" value="DNA primase, catalytic core, N-terminal domain"/>
    <property type="match status" value="1"/>
</dbReference>
<comment type="domain">
    <text evidence="12">Contains an N-terminal zinc-binding domain, a central core domain that contains the primase activity, and a C-terminal DnaB-binding domain.</text>
</comment>
<name>A0A1V9FIF3_9BACT</name>
<dbReference type="Gene3D" id="3.40.1360.10">
    <property type="match status" value="1"/>
</dbReference>
<dbReference type="RefSeq" id="WP_081155265.1">
    <property type="nucleotide sequence ID" value="NZ_LVYD01000102.1"/>
</dbReference>
<dbReference type="Pfam" id="PF13155">
    <property type="entry name" value="Toprim_2"/>
    <property type="match status" value="1"/>
</dbReference>
<protein>
    <recommendedName>
        <fullName evidence="12 13">DNA primase</fullName>
        <ecNumber evidence="12">2.7.7.101</ecNumber>
    </recommendedName>
</protein>
<dbReference type="Pfam" id="PF08275">
    <property type="entry name" value="DNAG_N"/>
    <property type="match status" value="1"/>
</dbReference>
<dbReference type="FunFam" id="3.90.580.10:FF:000001">
    <property type="entry name" value="DNA primase"/>
    <property type="match status" value="1"/>
</dbReference>
<keyword evidence="6 12" id="KW-0479">Metal-binding</keyword>
<dbReference type="InterPro" id="IPR037068">
    <property type="entry name" value="DNA_primase_core_N_sf"/>
</dbReference>
<evidence type="ECO:0000259" key="15">
    <source>
        <dbReference type="PROSITE" id="PS50880"/>
    </source>
</evidence>
<dbReference type="Proteomes" id="UP000192796">
    <property type="component" value="Unassembled WGS sequence"/>
</dbReference>
<dbReference type="GO" id="GO:0000428">
    <property type="term" value="C:DNA-directed RNA polymerase complex"/>
    <property type="evidence" value="ECO:0007669"/>
    <property type="project" value="UniProtKB-KW"/>
</dbReference>
<sequence length="670" mass="77147">MISQQTIQQILSRIDIIEIVGSFIKLKKRGTNYLGLCPFHGEKTPSFTVSPAKEIYKCFGCGRSGNTISFIMEHEKYSYVEALRWLASKYNVEIEETAVSPEVKQQQLVADSLFILNNFARQYFTQNLFESEEGQAIGLSYLKERGFREEIMQRFQLGYCLQTRDSFAQTALAAQYSLENLQKSGLVVVRDDKPFDNYRGRIIFPVHNQTGKVIGFGARIIGKSDKAPKYINTPENEVYIKSKILYGTYFARQAIDKYDECLLVEGYTDVISLHQAGIENVVASGGTSLTMDQLRLIKKYTKNLTIIYDGDAAGVKAALRGLDMALEEGLNVKLVLIPDKEDPDSYVNKVGAASFREFIDKNKKDFILFQLDVQLKDVGNDANKKATLVNQVAETIAKINKLEDFTKQQDYIKKCAEILRIEEGGLVNLVNKFIREKIAKEEAKNQPVDPAQQYQQYEENSMQGAASDYSDETFNLIFKDEMQEKALLKILLEHGMKEWDKNQKIAEYIFNSDIVEEMIENQTVTKILHMYRDMLAQHLEVSDKDFIFSQENDVSTLVVSILNSPYELSERWLAEKQVFSVLEQGFRKYMNIEYKHKPLQKEEKTFRDDVLSTLQYLKLKKIKHLMEQNLNDLEANNTYQKFLELLPPHLHIKDMEMEITKMTGIVFKKL</sequence>
<feature type="zinc finger region" description="CHC2-type" evidence="12 14">
    <location>
        <begin position="37"/>
        <end position="61"/>
    </location>
</feature>
<dbReference type="CDD" id="cd03364">
    <property type="entry name" value="TOPRIM_DnaG_primases"/>
    <property type="match status" value="1"/>
</dbReference>
<dbReference type="InterPro" id="IPR034151">
    <property type="entry name" value="TOPRIM_DnaG_bac"/>
</dbReference>
<dbReference type="EC" id="2.7.7.101" evidence="12"/>
<dbReference type="InterPro" id="IPR002694">
    <property type="entry name" value="Znf_CHC2"/>
</dbReference>
<evidence type="ECO:0000256" key="11">
    <source>
        <dbReference type="ARBA" id="ARBA00023163"/>
    </source>
</evidence>
<comment type="catalytic activity">
    <reaction evidence="12">
        <text>ssDNA + n NTP = ssDNA/pppN(pN)n-1 hybrid + (n-1) diphosphate.</text>
        <dbReference type="EC" id="2.7.7.101"/>
    </reaction>
</comment>
<keyword evidence="4 12" id="KW-0548">Nucleotidyltransferase</keyword>
<keyword evidence="9" id="KW-0460">Magnesium</keyword>
<dbReference type="STRING" id="1703345.A3860_07270"/>
<evidence type="ECO:0000256" key="1">
    <source>
        <dbReference type="ARBA" id="ARBA00022478"/>
    </source>
</evidence>
<evidence type="ECO:0000313" key="17">
    <source>
        <dbReference type="Proteomes" id="UP000192796"/>
    </source>
</evidence>
<dbReference type="GO" id="GO:0008270">
    <property type="term" value="F:zinc ion binding"/>
    <property type="evidence" value="ECO:0007669"/>
    <property type="project" value="UniProtKB-UniRule"/>
</dbReference>
<dbReference type="EMBL" id="LVYD01000102">
    <property type="protein sequence ID" value="OQP58120.1"/>
    <property type="molecule type" value="Genomic_DNA"/>
</dbReference>
<evidence type="ECO:0000256" key="6">
    <source>
        <dbReference type="ARBA" id="ARBA00022723"/>
    </source>
</evidence>
<dbReference type="HAMAP" id="MF_00974">
    <property type="entry name" value="DNA_primase_DnaG"/>
    <property type="match status" value="1"/>
</dbReference>
<keyword evidence="17" id="KW-1185">Reference proteome</keyword>
<comment type="caution">
    <text evidence="16">The sequence shown here is derived from an EMBL/GenBank/DDBJ whole genome shotgun (WGS) entry which is preliminary data.</text>
</comment>
<keyword evidence="5 12" id="KW-0235">DNA replication</keyword>
<gene>
    <name evidence="12" type="primary">dnaG</name>
    <name evidence="16" type="ORF">A3860_07270</name>
</gene>
<dbReference type="SMART" id="SM00400">
    <property type="entry name" value="ZnF_CHCC"/>
    <property type="match status" value="1"/>
</dbReference>
<proteinExistence type="inferred from homology"/>
<evidence type="ECO:0000256" key="4">
    <source>
        <dbReference type="ARBA" id="ARBA00022695"/>
    </source>
</evidence>
<reference evidence="16 17" key="1">
    <citation type="submission" date="2016-03" db="EMBL/GenBank/DDBJ databases">
        <title>Niastella vici sp. nov., isolated from farmland soil.</title>
        <authorList>
            <person name="Chen L."/>
            <person name="Wang D."/>
            <person name="Yang S."/>
            <person name="Wang G."/>
        </authorList>
    </citation>
    <scope>NUCLEOTIDE SEQUENCE [LARGE SCALE GENOMIC DNA]</scope>
    <source>
        <strain evidence="16 17">DJ57</strain>
    </source>
</reference>
<keyword evidence="2 12" id="KW-0639">Primosome</keyword>
<dbReference type="GO" id="GO:0005737">
    <property type="term" value="C:cytoplasm"/>
    <property type="evidence" value="ECO:0007669"/>
    <property type="project" value="TreeGrafter"/>
</dbReference>
<dbReference type="Pfam" id="PF01807">
    <property type="entry name" value="Zn_ribbon_DnaG"/>
    <property type="match status" value="1"/>
</dbReference>
<keyword evidence="10 12" id="KW-0238">DNA-binding</keyword>
<evidence type="ECO:0000256" key="9">
    <source>
        <dbReference type="ARBA" id="ARBA00022842"/>
    </source>
</evidence>
<evidence type="ECO:0000313" key="16">
    <source>
        <dbReference type="EMBL" id="OQP58120.1"/>
    </source>
</evidence>
<dbReference type="PIRSF" id="PIRSF002811">
    <property type="entry name" value="DnaG"/>
    <property type="match status" value="1"/>
</dbReference>
<keyword evidence="8 12" id="KW-0862">Zinc</keyword>
<comment type="function">
    <text evidence="12 13">RNA polymerase that catalyzes the synthesis of short RNA molecules used as primers for DNA polymerase during DNA replication.</text>
</comment>
<dbReference type="OrthoDB" id="9803773at2"/>
<dbReference type="Gene3D" id="3.90.580.10">
    <property type="entry name" value="Zinc finger, CHC2-type domain"/>
    <property type="match status" value="1"/>
</dbReference>
<dbReference type="InterPro" id="IPR013264">
    <property type="entry name" value="DNAG_N"/>
</dbReference>
<organism evidence="16 17">
    <name type="scientific">Niastella vici</name>
    <dbReference type="NCBI Taxonomy" id="1703345"/>
    <lineage>
        <taxon>Bacteria</taxon>
        <taxon>Pseudomonadati</taxon>
        <taxon>Bacteroidota</taxon>
        <taxon>Chitinophagia</taxon>
        <taxon>Chitinophagales</taxon>
        <taxon>Chitinophagaceae</taxon>
        <taxon>Niastella</taxon>
    </lineage>
</organism>
<dbReference type="SMART" id="SM00493">
    <property type="entry name" value="TOPRIM"/>
    <property type="match status" value="1"/>
</dbReference>
<comment type="cofactor">
    <cofactor evidence="12 13 14">
        <name>Zn(2+)</name>
        <dbReference type="ChEBI" id="CHEBI:29105"/>
    </cofactor>
    <text evidence="12 13 14">Binds 1 zinc ion per monomer.</text>
</comment>
<comment type="similarity">
    <text evidence="12 13">Belongs to the DnaG primase family.</text>
</comment>
<evidence type="ECO:0000256" key="13">
    <source>
        <dbReference type="PIRNR" id="PIRNR002811"/>
    </source>
</evidence>
<feature type="domain" description="Toprim" evidence="15">
    <location>
        <begin position="259"/>
        <end position="340"/>
    </location>
</feature>
<dbReference type="InterPro" id="IPR030846">
    <property type="entry name" value="DnaG_bac"/>
</dbReference>
<dbReference type="PANTHER" id="PTHR30313">
    <property type="entry name" value="DNA PRIMASE"/>
    <property type="match status" value="1"/>
</dbReference>
<dbReference type="InterPro" id="IPR036977">
    <property type="entry name" value="DNA_primase_Znf_CHC2"/>
</dbReference>
<evidence type="ECO:0000256" key="3">
    <source>
        <dbReference type="ARBA" id="ARBA00022679"/>
    </source>
</evidence>
<dbReference type="GO" id="GO:0003899">
    <property type="term" value="F:DNA-directed RNA polymerase activity"/>
    <property type="evidence" value="ECO:0007669"/>
    <property type="project" value="UniProtKB-UniRule"/>
</dbReference>
<evidence type="ECO:0000256" key="5">
    <source>
        <dbReference type="ARBA" id="ARBA00022705"/>
    </source>
</evidence>
<keyword evidence="7 12" id="KW-0863">Zinc-finger</keyword>
<evidence type="ECO:0000256" key="7">
    <source>
        <dbReference type="ARBA" id="ARBA00022771"/>
    </source>
</evidence>
<accession>A0A1V9FIF3</accession>
<evidence type="ECO:0000256" key="10">
    <source>
        <dbReference type="ARBA" id="ARBA00023125"/>
    </source>
</evidence>
<dbReference type="InterPro" id="IPR006171">
    <property type="entry name" value="TOPRIM_dom"/>
</dbReference>
<dbReference type="InterPro" id="IPR050219">
    <property type="entry name" value="DnaG_primase"/>
</dbReference>
<dbReference type="SUPFAM" id="SSF57783">
    <property type="entry name" value="Zinc beta-ribbon"/>
    <property type="match status" value="1"/>
</dbReference>
<dbReference type="GO" id="GO:0003677">
    <property type="term" value="F:DNA binding"/>
    <property type="evidence" value="ECO:0007669"/>
    <property type="project" value="UniProtKB-KW"/>
</dbReference>
<keyword evidence="11 12" id="KW-0804">Transcription</keyword>
<evidence type="ECO:0000256" key="14">
    <source>
        <dbReference type="PIRSR" id="PIRSR002811-1"/>
    </source>
</evidence>
<dbReference type="InterPro" id="IPR006295">
    <property type="entry name" value="DNA_primase_DnaG"/>
</dbReference>
<dbReference type="FunFam" id="3.40.1360.10:FF:000002">
    <property type="entry name" value="DNA primase"/>
    <property type="match status" value="1"/>
</dbReference>
<dbReference type="GO" id="GO:1990077">
    <property type="term" value="C:primosome complex"/>
    <property type="evidence" value="ECO:0007669"/>
    <property type="project" value="UniProtKB-KW"/>
</dbReference>
<evidence type="ECO:0000256" key="12">
    <source>
        <dbReference type="HAMAP-Rule" id="MF_00974"/>
    </source>
</evidence>
<dbReference type="NCBIfam" id="TIGR01391">
    <property type="entry name" value="dnaG"/>
    <property type="match status" value="1"/>
</dbReference>
<dbReference type="PROSITE" id="PS50880">
    <property type="entry name" value="TOPRIM"/>
    <property type="match status" value="1"/>
</dbReference>
<dbReference type="GO" id="GO:0006269">
    <property type="term" value="P:DNA replication, synthesis of primer"/>
    <property type="evidence" value="ECO:0007669"/>
    <property type="project" value="UniProtKB-UniRule"/>
</dbReference>
<comment type="subunit">
    <text evidence="12">Monomer. Interacts with DnaB.</text>
</comment>